<dbReference type="NCBIfam" id="TIGR02684">
    <property type="entry name" value="dnstrm_HI1420"/>
    <property type="match status" value="1"/>
</dbReference>
<reference evidence="1 2" key="1">
    <citation type="submission" date="2016-11" db="EMBL/GenBank/DDBJ databases">
        <title>complete genome sequence of Bifidobacterium choerinum strain FMB-1.</title>
        <authorList>
            <person name="Park C.-S."/>
            <person name="Jung D.-H."/>
            <person name="Choi D.-S."/>
        </authorList>
    </citation>
    <scope>NUCLEOTIDE SEQUENCE [LARGE SCALE GENOMIC DNA]</scope>
    <source>
        <strain evidence="1 2">FMB-1</strain>
    </source>
</reference>
<dbReference type="PANTHER" id="PTHR40275:SF1">
    <property type="entry name" value="SSL7038 PROTEIN"/>
    <property type="match status" value="1"/>
</dbReference>
<dbReference type="Proteomes" id="UP000229907">
    <property type="component" value="Chromosome"/>
</dbReference>
<dbReference type="AlphaFoldDB" id="A0A2D3D6G0"/>
<sequence length="66" mass="7123">MALKTTRWDVAEHLADEEDIVEYLNAVIELGDPALLQAAIGDVAKAQGMTKIAKDAGLGRECRQKA</sequence>
<proteinExistence type="predicted"/>
<dbReference type="Pfam" id="PF21716">
    <property type="entry name" value="dnstrm_HI1420"/>
    <property type="match status" value="1"/>
</dbReference>
<dbReference type="KEGG" id="bcho:BcFMB_06985"/>
<gene>
    <name evidence="1" type="ORF">BcFMB_06985</name>
</gene>
<dbReference type="EMBL" id="CP018044">
    <property type="protein sequence ID" value="ATU20707.1"/>
    <property type="molecule type" value="Genomic_DNA"/>
</dbReference>
<dbReference type="PANTHER" id="PTHR40275">
    <property type="entry name" value="SSL7038 PROTEIN"/>
    <property type="match status" value="1"/>
</dbReference>
<dbReference type="RefSeq" id="WP_099721400.1">
    <property type="nucleotide sequence ID" value="NZ_CP018044.1"/>
</dbReference>
<accession>A0A2D3D6G0</accession>
<evidence type="ECO:0000313" key="1">
    <source>
        <dbReference type="EMBL" id="ATU20707.1"/>
    </source>
</evidence>
<organism evidence="1 2">
    <name type="scientific">Bifidobacterium choerinum</name>
    <dbReference type="NCBI Taxonomy" id="35760"/>
    <lineage>
        <taxon>Bacteria</taxon>
        <taxon>Bacillati</taxon>
        <taxon>Actinomycetota</taxon>
        <taxon>Actinomycetes</taxon>
        <taxon>Bifidobacteriales</taxon>
        <taxon>Bifidobacteriaceae</taxon>
        <taxon>Bifidobacterium</taxon>
    </lineage>
</organism>
<protein>
    <submittedName>
        <fullName evidence="1">Putative addiction module antidote protein</fullName>
    </submittedName>
</protein>
<dbReference type="InterPro" id="IPR014057">
    <property type="entry name" value="HI1420"/>
</dbReference>
<evidence type="ECO:0000313" key="2">
    <source>
        <dbReference type="Proteomes" id="UP000229907"/>
    </source>
</evidence>
<name>A0A2D3D6G0_9BIFI</name>